<evidence type="ECO:0000259" key="3">
    <source>
        <dbReference type="Pfam" id="PF00389"/>
    </source>
</evidence>
<keyword evidence="1 2" id="KW-0560">Oxidoreductase</keyword>
<dbReference type="PROSITE" id="PS00671">
    <property type="entry name" value="D_2_HYDROXYACID_DH_3"/>
    <property type="match status" value="1"/>
</dbReference>
<comment type="caution">
    <text evidence="5">The sequence shown here is derived from an EMBL/GenBank/DDBJ whole genome shotgun (WGS) entry which is preliminary data.</text>
</comment>
<dbReference type="SUPFAM" id="SSF52283">
    <property type="entry name" value="Formate/glycerate dehydrogenase catalytic domain-like"/>
    <property type="match status" value="1"/>
</dbReference>
<evidence type="ECO:0000256" key="1">
    <source>
        <dbReference type="ARBA" id="ARBA00023002"/>
    </source>
</evidence>
<dbReference type="GO" id="GO:0005829">
    <property type="term" value="C:cytosol"/>
    <property type="evidence" value="ECO:0007669"/>
    <property type="project" value="TreeGrafter"/>
</dbReference>
<keyword evidence="6" id="KW-1185">Reference proteome</keyword>
<dbReference type="Proteomes" id="UP000279236">
    <property type="component" value="Unassembled WGS sequence"/>
</dbReference>
<dbReference type="GeneID" id="39585824"/>
<accession>A0A427XKC6</accession>
<dbReference type="InterPro" id="IPR006139">
    <property type="entry name" value="D-isomer_2_OHA_DH_cat_dom"/>
</dbReference>
<dbReference type="InterPro" id="IPR036291">
    <property type="entry name" value="NAD(P)-bd_dom_sf"/>
</dbReference>
<dbReference type="Gene3D" id="3.40.50.720">
    <property type="entry name" value="NAD(P)-binding Rossmann-like Domain"/>
    <property type="match status" value="2"/>
</dbReference>
<dbReference type="RefSeq" id="XP_028474389.1">
    <property type="nucleotide sequence ID" value="XM_028617082.1"/>
</dbReference>
<name>A0A427XKC6_9TREE</name>
<dbReference type="Pfam" id="PF02826">
    <property type="entry name" value="2-Hacid_dh_C"/>
    <property type="match status" value="1"/>
</dbReference>
<comment type="similarity">
    <text evidence="2">Belongs to the D-isomer specific 2-hydroxyacid dehydrogenase family.</text>
</comment>
<dbReference type="CDD" id="cd05301">
    <property type="entry name" value="GDH"/>
    <property type="match status" value="1"/>
</dbReference>
<feature type="domain" description="D-isomer specific 2-hydroxyacid dehydrogenase catalytic" evidence="3">
    <location>
        <begin position="4"/>
        <end position="363"/>
    </location>
</feature>
<dbReference type="InterPro" id="IPR006140">
    <property type="entry name" value="D-isomer_DH_NAD-bd"/>
</dbReference>
<evidence type="ECO:0000256" key="2">
    <source>
        <dbReference type="RuleBase" id="RU003719"/>
    </source>
</evidence>
<evidence type="ECO:0000259" key="4">
    <source>
        <dbReference type="Pfam" id="PF02826"/>
    </source>
</evidence>
<dbReference type="InterPro" id="IPR050223">
    <property type="entry name" value="D-isomer_2-hydroxyacid_DH"/>
</dbReference>
<dbReference type="InterPro" id="IPR029753">
    <property type="entry name" value="D-isomer_DH_CS"/>
</dbReference>
<evidence type="ECO:0000313" key="6">
    <source>
        <dbReference type="Proteomes" id="UP000279236"/>
    </source>
</evidence>
<dbReference type="SUPFAM" id="SSF51735">
    <property type="entry name" value="NAD(P)-binding Rossmann-fold domains"/>
    <property type="match status" value="1"/>
</dbReference>
<dbReference type="EMBL" id="RSCE01000010">
    <property type="protein sequence ID" value="RSH79242.1"/>
    <property type="molecule type" value="Genomic_DNA"/>
</dbReference>
<feature type="domain" description="D-isomer specific 2-hydroxyacid dehydrogenase NAD-binding" evidence="4">
    <location>
        <begin position="176"/>
        <end position="332"/>
    </location>
</feature>
<dbReference type="PANTHER" id="PTHR10996:SF277">
    <property type="entry name" value="GLYOXYLATE REDUCTASE_HYDROXYPYRUVATE REDUCTASE"/>
    <property type="match status" value="1"/>
</dbReference>
<gene>
    <name evidence="5" type="ORF">EHS24_001281</name>
</gene>
<dbReference type="Pfam" id="PF00389">
    <property type="entry name" value="2-Hacid_dh"/>
    <property type="match status" value="1"/>
</dbReference>
<reference evidence="5 6" key="1">
    <citation type="submission" date="2018-11" db="EMBL/GenBank/DDBJ databases">
        <title>Genome sequence of Apiotrichum porosum DSM 27194.</title>
        <authorList>
            <person name="Aliyu H."/>
            <person name="Gorte O."/>
            <person name="Ochsenreither K."/>
        </authorList>
    </citation>
    <scope>NUCLEOTIDE SEQUENCE [LARGE SCALE GENOMIC DNA]</scope>
    <source>
        <strain evidence="5 6">DSM 27194</strain>
    </source>
</reference>
<dbReference type="PANTHER" id="PTHR10996">
    <property type="entry name" value="2-HYDROXYACID DEHYDROGENASE-RELATED"/>
    <property type="match status" value="1"/>
</dbReference>
<organism evidence="5 6">
    <name type="scientific">Apiotrichum porosum</name>
    <dbReference type="NCBI Taxonomy" id="105984"/>
    <lineage>
        <taxon>Eukaryota</taxon>
        <taxon>Fungi</taxon>
        <taxon>Dikarya</taxon>
        <taxon>Basidiomycota</taxon>
        <taxon>Agaricomycotina</taxon>
        <taxon>Tremellomycetes</taxon>
        <taxon>Trichosporonales</taxon>
        <taxon>Trichosporonaceae</taxon>
        <taxon>Apiotrichum</taxon>
    </lineage>
</organism>
<proteinExistence type="inferred from homology"/>
<dbReference type="GO" id="GO:0051287">
    <property type="term" value="F:NAD binding"/>
    <property type="evidence" value="ECO:0007669"/>
    <property type="project" value="InterPro"/>
</dbReference>
<dbReference type="GO" id="GO:0016618">
    <property type="term" value="F:hydroxypyruvate reductase [NAD(P)H] activity"/>
    <property type="evidence" value="ECO:0007669"/>
    <property type="project" value="TreeGrafter"/>
</dbReference>
<dbReference type="AlphaFoldDB" id="A0A427XKC6"/>
<evidence type="ECO:0008006" key="7">
    <source>
        <dbReference type="Google" id="ProtNLM"/>
    </source>
</evidence>
<sequence>MPSILVTRNVGPAAMAKLEASGFDLIVNPVDAEPTRAWVLENIANPDVISVCLMHGQGSDKVDEEFLNACNPNLKTVSTFSVGFDHIDVKGANARGIKIGHTPGVLSDSVADITTMLVLMTMRRVQEGIDLIKSGGPTAPLLTPCARSIPLANALQWPKLPWAPFVMCGPNIGHPNLTIGFLGFGRISEVVVDRLLAFTSKTAPPTILYNSSRARDNQAQLDADFSKRWGTTVRRAEVDEVAEKSDVVIVLCSLNPSTTDLVNAAFLKKMKKSAILVNAARGPIVNSEDLNAALDAGEIYGAGLDVITGEPHVAPDHPLVLNSRCVVIPHMGSADMDTRAAMGDLCVSNAIAGAKGEALVAEVKV</sequence>
<protein>
    <recommendedName>
        <fullName evidence="7">Glyoxylate reductase</fullName>
    </recommendedName>
</protein>
<dbReference type="STRING" id="105984.A0A427XKC6"/>
<evidence type="ECO:0000313" key="5">
    <source>
        <dbReference type="EMBL" id="RSH79242.1"/>
    </source>
</evidence>
<dbReference type="GO" id="GO:0030267">
    <property type="term" value="F:glyoxylate reductase (NADPH) activity"/>
    <property type="evidence" value="ECO:0007669"/>
    <property type="project" value="TreeGrafter"/>
</dbReference>
<dbReference type="OrthoDB" id="9991913at2759"/>